<reference evidence="18 19" key="1">
    <citation type="submission" date="2023-08" db="EMBL/GenBank/DDBJ databases">
        <title>Black Yeasts Isolated from many extreme environments.</title>
        <authorList>
            <person name="Coleine C."/>
            <person name="Stajich J.E."/>
            <person name="Selbmann L."/>
        </authorList>
    </citation>
    <scope>NUCLEOTIDE SEQUENCE [LARGE SCALE GENOMIC DNA]</scope>
    <source>
        <strain evidence="18 19">CCFEE 536</strain>
    </source>
</reference>
<keyword evidence="13" id="KW-0325">Glycoprotein</keyword>
<organism evidence="18 19">
    <name type="scientific">Cryomyces antarcticus</name>
    <dbReference type="NCBI Taxonomy" id="329879"/>
    <lineage>
        <taxon>Eukaryota</taxon>
        <taxon>Fungi</taxon>
        <taxon>Dikarya</taxon>
        <taxon>Ascomycota</taxon>
        <taxon>Pezizomycotina</taxon>
        <taxon>Dothideomycetes</taxon>
        <taxon>Dothideomycetes incertae sedis</taxon>
        <taxon>Cryomyces</taxon>
    </lineage>
</organism>
<dbReference type="InterPro" id="IPR051735">
    <property type="entry name" value="CFEM_domain"/>
</dbReference>
<feature type="disulfide bond" evidence="15">
    <location>
        <begin position="31"/>
        <end position="62"/>
    </location>
</feature>
<keyword evidence="7" id="KW-0336">GPI-anchor</keyword>
<comment type="similarity">
    <text evidence="3">Belongs to the RBT5 family.</text>
</comment>
<comment type="caution">
    <text evidence="15">Lacks conserved residue(s) required for the propagation of feature annotation.</text>
</comment>
<proteinExistence type="inferred from homology"/>
<keyword evidence="4" id="KW-1003">Cell membrane</keyword>
<dbReference type="Proteomes" id="UP001357485">
    <property type="component" value="Unassembled WGS sequence"/>
</dbReference>
<name>A0ABR0LJQ1_9PEZI</name>
<evidence type="ECO:0000256" key="4">
    <source>
        <dbReference type="ARBA" id="ARBA00022475"/>
    </source>
</evidence>
<sequence length="73" mass="7144">MKVSSIAVLAVAAVPALAQNLSSLPTCAQTCAAGGITSTGCALTDFKCICSASTFLDSVASCISTACSPADQQ</sequence>
<feature type="chain" id="PRO_5045988479" description="CFEM domain-containing protein" evidence="16">
    <location>
        <begin position="19"/>
        <end position="73"/>
    </location>
</feature>
<feature type="disulfide bond" evidence="15">
    <location>
        <begin position="27"/>
        <end position="67"/>
    </location>
</feature>
<evidence type="ECO:0000256" key="15">
    <source>
        <dbReference type="PROSITE-ProRule" id="PRU01356"/>
    </source>
</evidence>
<evidence type="ECO:0000256" key="14">
    <source>
        <dbReference type="ARBA" id="ARBA00023288"/>
    </source>
</evidence>
<evidence type="ECO:0000256" key="13">
    <source>
        <dbReference type="ARBA" id="ARBA00023180"/>
    </source>
</evidence>
<dbReference type="PANTHER" id="PTHR37928">
    <property type="entry name" value="CFEM DOMAIN PROTEIN (AFU_ORTHOLOGUE AFUA_6G14090)"/>
    <property type="match status" value="1"/>
</dbReference>
<evidence type="ECO:0000256" key="5">
    <source>
        <dbReference type="ARBA" id="ARBA00022525"/>
    </source>
</evidence>
<evidence type="ECO:0000313" key="19">
    <source>
        <dbReference type="Proteomes" id="UP001357485"/>
    </source>
</evidence>
<evidence type="ECO:0000256" key="11">
    <source>
        <dbReference type="ARBA" id="ARBA00023136"/>
    </source>
</evidence>
<evidence type="ECO:0000259" key="17">
    <source>
        <dbReference type="PROSITE" id="PS52012"/>
    </source>
</evidence>
<feature type="signal peptide" evidence="16">
    <location>
        <begin position="1"/>
        <end position="18"/>
    </location>
</feature>
<feature type="binding site" description="axial binding residue" evidence="15">
    <location>
        <position position="45"/>
    </location>
    <ligand>
        <name>heme</name>
        <dbReference type="ChEBI" id="CHEBI:30413"/>
    </ligand>
    <ligandPart>
        <name>Fe</name>
        <dbReference type="ChEBI" id="CHEBI:18248"/>
    </ligandPart>
</feature>
<protein>
    <recommendedName>
        <fullName evidence="17">CFEM domain-containing protein</fullName>
    </recommendedName>
</protein>
<evidence type="ECO:0000256" key="8">
    <source>
        <dbReference type="ARBA" id="ARBA00022723"/>
    </source>
</evidence>
<evidence type="ECO:0000256" key="12">
    <source>
        <dbReference type="ARBA" id="ARBA00023157"/>
    </source>
</evidence>
<dbReference type="PROSITE" id="PS52012">
    <property type="entry name" value="CFEM"/>
    <property type="match status" value="1"/>
</dbReference>
<evidence type="ECO:0000256" key="1">
    <source>
        <dbReference type="ARBA" id="ARBA00004609"/>
    </source>
</evidence>
<evidence type="ECO:0000256" key="2">
    <source>
        <dbReference type="ARBA" id="ARBA00004613"/>
    </source>
</evidence>
<keyword evidence="19" id="KW-1185">Reference proteome</keyword>
<keyword evidence="5" id="KW-0964">Secreted</keyword>
<keyword evidence="11" id="KW-0472">Membrane</keyword>
<evidence type="ECO:0000256" key="3">
    <source>
        <dbReference type="ARBA" id="ARBA00010031"/>
    </source>
</evidence>
<comment type="subcellular location">
    <subcellularLocation>
        <location evidence="1">Cell membrane</location>
        <topology evidence="1">Lipid-anchor</topology>
        <topology evidence="1">GPI-anchor</topology>
    </subcellularLocation>
    <subcellularLocation>
        <location evidence="2">Secreted</location>
    </subcellularLocation>
</comment>
<keyword evidence="12 15" id="KW-1015">Disulfide bond</keyword>
<comment type="caution">
    <text evidence="18">The sequence shown here is derived from an EMBL/GenBank/DDBJ whole genome shotgun (WGS) entry which is preliminary data.</text>
</comment>
<dbReference type="Pfam" id="PF05730">
    <property type="entry name" value="CFEM"/>
    <property type="match status" value="1"/>
</dbReference>
<feature type="domain" description="CFEM" evidence="17">
    <location>
        <begin position="1"/>
        <end position="73"/>
    </location>
</feature>
<evidence type="ECO:0000256" key="16">
    <source>
        <dbReference type="SAM" id="SignalP"/>
    </source>
</evidence>
<keyword evidence="9 16" id="KW-0732">Signal</keyword>
<feature type="non-terminal residue" evidence="18">
    <location>
        <position position="73"/>
    </location>
</feature>
<evidence type="ECO:0000256" key="6">
    <source>
        <dbReference type="ARBA" id="ARBA00022617"/>
    </source>
</evidence>
<evidence type="ECO:0000256" key="10">
    <source>
        <dbReference type="ARBA" id="ARBA00023004"/>
    </source>
</evidence>
<gene>
    <name evidence="18" type="ORF">LTR16_009322</name>
</gene>
<dbReference type="PANTHER" id="PTHR37928:SF2">
    <property type="entry name" value="GPI ANCHORED CFEM DOMAIN PROTEIN (AFU_ORTHOLOGUE AFUA_6G10580)"/>
    <property type="match status" value="1"/>
</dbReference>
<keyword evidence="10 15" id="KW-0408">Iron</keyword>
<evidence type="ECO:0000313" key="18">
    <source>
        <dbReference type="EMBL" id="KAK5187875.1"/>
    </source>
</evidence>
<keyword evidence="8 15" id="KW-0479">Metal-binding</keyword>
<keyword evidence="14" id="KW-0449">Lipoprotein</keyword>
<keyword evidence="6 15" id="KW-0349">Heme</keyword>
<dbReference type="EMBL" id="JAVRRA010018822">
    <property type="protein sequence ID" value="KAK5187875.1"/>
    <property type="molecule type" value="Genomic_DNA"/>
</dbReference>
<evidence type="ECO:0000256" key="7">
    <source>
        <dbReference type="ARBA" id="ARBA00022622"/>
    </source>
</evidence>
<accession>A0ABR0LJQ1</accession>
<dbReference type="InterPro" id="IPR008427">
    <property type="entry name" value="Extracellular_membr_CFEM_dom"/>
</dbReference>
<evidence type="ECO:0000256" key="9">
    <source>
        <dbReference type="ARBA" id="ARBA00022729"/>
    </source>
</evidence>
<feature type="disulfide bond" evidence="15">
    <location>
        <begin position="41"/>
        <end position="48"/>
    </location>
</feature>